<proteinExistence type="predicted"/>
<reference evidence="2 3" key="1">
    <citation type="submission" date="2021-07" db="EMBL/GenBank/DDBJ databases">
        <title>Clostridium weizhouense sp. nov., an anaerobic bacterium isolated from activated sludge of Petroleum wastewater.</title>
        <authorList>
            <person name="Li Q."/>
        </authorList>
    </citation>
    <scope>NUCLEOTIDE SEQUENCE [LARGE SCALE GENOMIC DNA]</scope>
    <source>
        <strain evidence="2 3">YB-6</strain>
    </source>
</reference>
<comment type="caution">
    <text evidence="2">The sequence shown here is derived from an EMBL/GenBank/DDBJ whole genome shotgun (WGS) entry which is preliminary data.</text>
</comment>
<evidence type="ECO:0000256" key="1">
    <source>
        <dbReference type="SAM" id="Phobius"/>
    </source>
</evidence>
<evidence type="ECO:0000313" key="3">
    <source>
        <dbReference type="Proteomes" id="UP001519921"/>
    </source>
</evidence>
<keyword evidence="1" id="KW-0812">Transmembrane</keyword>
<organism evidence="2 3">
    <name type="scientific">Clostridium weizhouense</name>
    <dbReference type="NCBI Taxonomy" id="2859781"/>
    <lineage>
        <taxon>Bacteria</taxon>
        <taxon>Bacillati</taxon>
        <taxon>Bacillota</taxon>
        <taxon>Clostridia</taxon>
        <taxon>Eubacteriales</taxon>
        <taxon>Clostridiaceae</taxon>
        <taxon>Clostridium</taxon>
    </lineage>
</organism>
<accession>A0ABS7APY1</accession>
<dbReference type="RefSeq" id="WP_219780190.1">
    <property type="nucleotide sequence ID" value="NZ_JAHXPT010000009.1"/>
</dbReference>
<protein>
    <submittedName>
        <fullName evidence="2">Uncharacterized protein</fullName>
    </submittedName>
</protein>
<name>A0ABS7APY1_9CLOT</name>
<gene>
    <name evidence="2" type="ORF">KYD98_11525</name>
</gene>
<dbReference type="Proteomes" id="UP001519921">
    <property type="component" value="Unassembled WGS sequence"/>
</dbReference>
<keyword evidence="3" id="KW-1185">Reference proteome</keyword>
<sequence>MKKKVILSVLFMLIITIILFILKTSVGLHKDVKNVRIPTKESRHLGEMSTYKWITVKKLSKKYDISEEEIFKTFEIVPEPGDENIPIKNLSQKYNISLETMKNNLSKIIGPYENKKGKKV</sequence>
<keyword evidence="1" id="KW-1133">Transmembrane helix</keyword>
<keyword evidence="1" id="KW-0472">Membrane</keyword>
<evidence type="ECO:0000313" key="2">
    <source>
        <dbReference type="EMBL" id="MBW6410723.1"/>
    </source>
</evidence>
<dbReference type="EMBL" id="JAHXPT010000009">
    <property type="protein sequence ID" value="MBW6410723.1"/>
    <property type="molecule type" value="Genomic_DNA"/>
</dbReference>
<feature type="transmembrane region" description="Helical" evidence="1">
    <location>
        <begin position="6"/>
        <end position="26"/>
    </location>
</feature>